<gene>
    <name evidence="2" type="ORF">EYF80_028364</name>
</gene>
<keyword evidence="1" id="KW-0732">Signal</keyword>
<reference evidence="2 3" key="1">
    <citation type="submission" date="2019-03" db="EMBL/GenBank/DDBJ databases">
        <title>First draft genome of Liparis tanakae, snailfish: a comprehensive survey of snailfish specific genes.</title>
        <authorList>
            <person name="Kim W."/>
            <person name="Song I."/>
            <person name="Jeong J.-H."/>
            <person name="Kim D."/>
            <person name="Kim S."/>
            <person name="Ryu S."/>
            <person name="Song J.Y."/>
            <person name="Lee S.K."/>
        </authorList>
    </citation>
    <scope>NUCLEOTIDE SEQUENCE [LARGE SCALE GENOMIC DNA]</scope>
    <source>
        <tissue evidence="2">Muscle</tissue>
    </source>
</reference>
<keyword evidence="3" id="KW-1185">Reference proteome</keyword>
<name>A0A4Z2H637_9TELE</name>
<dbReference type="AlphaFoldDB" id="A0A4Z2H637"/>
<evidence type="ECO:0000256" key="1">
    <source>
        <dbReference type="SAM" id="SignalP"/>
    </source>
</evidence>
<evidence type="ECO:0000313" key="2">
    <source>
        <dbReference type="EMBL" id="TNN61347.1"/>
    </source>
</evidence>
<comment type="caution">
    <text evidence="2">The sequence shown here is derived from an EMBL/GenBank/DDBJ whole genome shotgun (WGS) entry which is preliminary data.</text>
</comment>
<feature type="chain" id="PRO_5021302753" evidence="1">
    <location>
        <begin position="20"/>
        <end position="132"/>
    </location>
</feature>
<feature type="signal peptide" evidence="1">
    <location>
        <begin position="1"/>
        <end position="19"/>
    </location>
</feature>
<dbReference type="Proteomes" id="UP000314294">
    <property type="component" value="Unassembled WGS sequence"/>
</dbReference>
<accession>A0A4Z2H637</accession>
<evidence type="ECO:0000313" key="3">
    <source>
        <dbReference type="Proteomes" id="UP000314294"/>
    </source>
</evidence>
<organism evidence="2 3">
    <name type="scientific">Liparis tanakae</name>
    <name type="common">Tanaka's snailfish</name>
    <dbReference type="NCBI Taxonomy" id="230148"/>
    <lineage>
        <taxon>Eukaryota</taxon>
        <taxon>Metazoa</taxon>
        <taxon>Chordata</taxon>
        <taxon>Craniata</taxon>
        <taxon>Vertebrata</taxon>
        <taxon>Euteleostomi</taxon>
        <taxon>Actinopterygii</taxon>
        <taxon>Neopterygii</taxon>
        <taxon>Teleostei</taxon>
        <taxon>Neoteleostei</taxon>
        <taxon>Acanthomorphata</taxon>
        <taxon>Eupercaria</taxon>
        <taxon>Perciformes</taxon>
        <taxon>Cottioidei</taxon>
        <taxon>Cottales</taxon>
        <taxon>Liparidae</taxon>
        <taxon>Liparis</taxon>
    </lineage>
</organism>
<dbReference type="EMBL" id="SRLO01000316">
    <property type="protein sequence ID" value="TNN61347.1"/>
    <property type="molecule type" value="Genomic_DNA"/>
</dbReference>
<proteinExistence type="predicted"/>
<protein>
    <submittedName>
        <fullName evidence="2">Uncharacterized protein</fullName>
    </submittedName>
</protein>
<sequence length="132" mass="14093">MAGPSGLALFLKNCSMVLGVGTCRSDGFQRLFLLLIVVQSGVEQVRVAEQTPAVVQSPGERRVLADRTSASAMCTLLSAAASSSLSLSLMALRRGFLWTVTSSSSSESERQSNNLGEKKSDLKRFPLLLVSK</sequence>